<feature type="non-terminal residue" evidence="1">
    <location>
        <position position="1"/>
    </location>
</feature>
<protein>
    <submittedName>
        <fullName evidence="1">Uncharacterized protein</fullName>
    </submittedName>
</protein>
<accession>A0A371I6F1</accession>
<dbReference type="EMBL" id="QJKJ01000804">
    <property type="protein sequence ID" value="RDY10627.1"/>
    <property type="molecule type" value="Genomic_DNA"/>
</dbReference>
<name>A0A371I6F1_MUCPR</name>
<dbReference type="AlphaFoldDB" id="A0A371I6F1"/>
<dbReference type="OrthoDB" id="999762at2759"/>
<keyword evidence="2" id="KW-1185">Reference proteome</keyword>
<reference evidence="1" key="1">
    <citation type="submission" date="2018-05" db="EMBL/GenBank/DDBJ databases">
        <title>Draft genome of Mucuna pruriens seed.</title>
        <authorList>
            <person name="Nnadi N.E."/>
            <person name="Vos R."/>
            <person name="Hasami M.H."/>
            <person name="Devisetty U.K."/>
            <person name="Aguiy J.C."/>
        </authorList>
    </citation>
    <scope>NUCLEOTIDE SEQUENCE [LARGE SCALE GENOMIC DNA]</scope>
    <source>
        <strain evidence="1">JCA_2017</strain>
    </source>
</reference>
<organism evidence="1 2">
    <name type="scientific">Mucuna pruriens</name>
    <name type="common">Velvet bean</name>
    <name type="synonym">Dolichos pruriens</name>
    <dbReference type="NCBI Taxonomy" id="157652"/>
    <lineage>
        <taxon>Eukaryota</taxon>
        <taxon>Viridiplantae</taxon>
        <taxon>Streptophyta</taxon>
        <taxon>Embryophyta</taxon>
        <taxon>Tracheophyta</taxon>
        <taxon>Spermatophyta</taxon>
        <taxon>Magnoliopsida</taxon>
        <taxon>eudicotyledons</taxon>
        <taxon>Gunneridae</taxon>
        <taxon>Pentapetalae</taxon>
        <taxon>rosids</taxon>
        <taxon>fabids</taxon>
        <taxon>Fabales</taxon>
        <taxon>Fabaceae</taxon>
        <taxon>Papilionoideae</taxon>
        <taxon>50 kb inversion clade</taxon>
        <taxon>NPAAA clade</taxon>
        <taxon>indigoferoid/millettioid clade</taxon>
        <taxon>Phaseoleae</taxon>
        <taxon>Mucuna</taxon>
    </lineage>
</organism>
<dbReference type="Proteomes" id="UP000257109">
    <property type="component" value="Unassembled WGS sequence"/>
</dbReference>
<comment type="caution">
    <text evidence="1">The sequence shown here is derived from an EMBL/GenBank/DDBJ whole genome shotgun (WGS) entry which is preliminary data.</text>
</comment>
<evidence type="ECO:0000313" key="2">
    <source>
        <dbReference type="Proteomes" id="UP000257109"/>
    </source>
</evidence>
<evidence type="ECO:0000313" key="1">
    <source>
        <dbReference type="EMBL" id="RDY10627.1"/>
    </source>
</evidence>
<proteinExistence type="predicted"/>
<gene>
    <name evidence="1" type="ORF">CR513_04825</name>
</gene>
<sequence length="88" mass="10121">MNEVVAVDNHRLENKITELTSLVRQVAIRQHHNSLLVRECGIYQPPPPFRPQQPMQPEQQSFLEELDLQTQISQLATMVNQLQSKGFG</sequence>